<name>A0A179UXR7_BLAGS</name>
<dbReference type="InterPro" id="IPR011009">
    <property type="entry name" value="Kinase-like_dom_sf"/>
</dbReference>
<dbReference type="SUPFAM" id="SSF56112">
    <property type="entry name" value="Protein kinase-like (PK-like)"/>
    <property type="match status" value="1"/>
</dbReference>
<evidence type="ECO:0008006" key="3">
    <source>
        <dbReference type="Google" id="ProtNLM"/>
    </source>
</evidence>
<accession>A0A179UXR7</accession>
<evidence type="ECO:0000313" key="2">
    <source>
        <dbReference type="Proteomes" id="UP000002038"/>
    </source>
</evidence>
<dbReference type="AlphaFoldDB" id="A0A179UXR7"/>
<dbReference type="KEGG" id="bgh:BDBG_07250"/>
<organism evidence="1 2">
    <name type="scientific">Blastomyces gilchristii (strain SLH14081)</name>
    <name type="common">Blastomyces dermatitidis</name>
    <dbReference type="NCBI Taxonomy" id="559298"/>
    <lineage>
        <taxon>Eukaryota</taxon>
        <taxon>Fungi</taxon>
        <taxon>Dikarya</taxon>
        <taxon>Ascomycota</taxon>
        <taxon>Pezizomycotina</taxon>
        <taxon>Eurotiomycetes</taxon>
        <taxon>Eurotiomycetidae</taxon>
        <taxon>Onygenales</taxon>
        <taxon>Ajellomycetaceae</taxon>
        <taxon>Blastomyces</taxon>
    </lineage>
</organism>
<dbReference type="RefSeq" id="XP_031580072.1">
    <property type="nucleotide sequence ID" value="XM_031723009.1"/>
</dbReference>
<evidence type="ECO:0000313" key="1">
    <source>
        <dbReference type="EMBL" id="OAT11831.1"/>
    </source>
</evidence>
<reference evidence="2" key="1">
    <citation type="journal article" date="2015" name="PLoS Genet.">
        <title>The dynamic genome and transcriptome of the human fungal pathogen Blastomyces and close relative Emmonsia.</title>
        <authorList>
            <person name="Munoz J.F."/>
            <person name="Gauthier G.M."/>
            <person name="Desjardins C.A."/>
            <person name="Gallo J.E."/>
            <person name="Holder J."/>
            <person name="Sullivan T.D."/>
            <person name="Marty A.J."/>
            <person name="Carmen J.C."/>
            <person name="Chen Z."/>
            <person name="Ding L."/>
            <person name="Gujja S."/>
            <person name="Magrini V."/>
            <person name="Misas E."/>
            <person name="Mitreva M."/>
            <person name="Priest M."/>
            <person name="Saif S."/>
            <person name="Whiston E.A."/>
            <person name="Young S."/>
            <person name="Zeng Q."/>
            <person name="Goldman W.E."/>
            <person name="Mardis E.R."/>
            <person name="Taylor J.W."/>
            <person name="McEwen J.G."/>
            <person name="Clay O.K."/>
            <person name="Klein B.S."/>
            <person name="Cuomo C.A."/>
        </authorList>
    </citation>
    <scope>NUCLEOTIDE SEQUENCE [LARGE SCALE GENOMIC DNA]</scope>
    <source>
        <strain evidence="2">SLH14081</strain>
    </source>
</reference>
<dbReference type="VEuPathDB" id="FungiDB:BDBG_07250"/>
<proteinExistence type="predicted"/>
<gene>
    <name evidence="1" type="ORF">BDBG_07250</name>
</gene>
<dbReference type="Proteomes" id="UP000002038">
    <property type="component" value="Unassembled WGS sequence"/>
</dbReference>
<sequence>MGMKRYDARPVPMHGLKKLTRCANSTIFTRIDNLPFINRCFRYLHRRLLSFFGLPVPSRYYRHSNRTQTSQDGVMGAGYLLIECIDQDGETMLSNTCQIPLPHIGSFIIDYNGFLRLSNRPLSIEIQQLENEKIPTHIPRDYTYSTVESYVMDMLAIHDSQLQNQPNAVNNLEDCASQMSALAAMRTIFPLFFQQKFRRGPFTFTLTDLHQSNIFVDDNWHISRLVDLEWACSRPIEMVEMPYWLTNKGVDEIDAEEYNTIRMELMAALETEETKRSSSAGLADIGRSIPGLPATMEQVWASGTFSRSPVPQASSEYSTTISSPCYPIIFLRKSGRSCPFYG</sequence>
<protein>
    <recommendedName>
        <fullName evidence="3">Aminoglycoside phosphotransferase domain-containing protein</fullName>
    </recommendedName>
</protein>
<dbReference type="GeneID" id="8502510"/>
<keyword evidence="2" id="KW-1185">Reference proteome</keyword>
<dbReference type="STRING" id="559298.A0A179UXR7"/>
<dbReference type="EMBL" id="GG657465">
    <property type="protein sequence ID" value="OAT11831.1"/>
    <property type="molecule type" value="Genomic_DNA"/>
</dbReference>
<dbReference type="OrthoDB" id="3645574at2759"/>